<gene>
    <name evidence="13" type="primary">GPI10</name>
    <name evidence="13" type="ORF">CAAN4_H22210</name>
</gene>
<comment type="caution">
    <text evidence="12">Lacks conserved residue(s) required for the propagation of feature annotation.</text>
</comment>
<dbReference type="PANTHER" id="PTHR22760">
    <property type="entry name" value="GLYCOSYLTRANSFERASE"/>
    <property type="match status" value="1"/>
</dbReference>
<evidence type="ECO:0000256" key="11">
    <source>
        <dbReference type="ARBA" id="ARBA00024708"/>
    </source>
</evidence>
<evidence type="ECO:0000256" key="8">
    <source>
        <dbReference type="ARBA" id="ARBA00022824"/>
    </source>
</evidence>
<evidence type="ECO:0000256" key="10">
    <source>
        <dbReference type="ARBA" id="ARBA00023136"/>
    </source>
</evidence>
<comment type="function">
    <text evidence="11">Mannosyltransferase involved in glycosylphosphatidylinositol-anchor biosynthesis. Transfers the third mannose to Man2-GlcN-acyl-PI during GPI precursor assembly.</text>
</comment>
<sequence length="548" mass="63429">MSTKSRSGVHGNKEHESTETIRVPVSILDTVVSTRNILSVLFIFRLWNSQSIQTYFQADEFFQCLEPAHKLAFGYGYITWEWTEQLRSSIHPLMYAFVYKMIQLLGFNSDWETSLVLVAPKVMGAIIATVGEFHLYKFALKYCQSQRIANITLLVSMSSPFNWFLITRSFSNNLEMVLTTVALSYWPWNYNYNLWDTLIACSFGIVSCIVRPTNAVLWLCLGSSLVWNTKRQHILKLIISISALLVAILAVNVVVDYLYYGKITVPLWNFLEFNIVKSLSIFYGVAPWHFYILQGVPMMTLTYLPFLLHYAVKLEGYKTVAGFTSVIVLLAFSMISHKEIRFIYPLQPLFLCFISISINQLRLWTWKKTLTIIVILNVSLAYFFTRVHERGVIDVMNYLREDESVTSFGFLTPCHSTPWQSTLHRKDLDDSSAAWFLTCEPPLHLSSAANMDSIKKYRDESDQFYDDPVTFINENFPHLTQEINIPEMGKKYSWPSRLVVFEPAEDIVTNHLGDKYSECHRFFNSYFHWDDRRTGDVIVYCANAHLSA</sequence>
<evidence type="ECO:0000313" key="14">
    <source>
        <dbReference type="Proteomes" id="UP001497600"/>
    </source>
</evidence>
<dbReference type="InterPro" id="IPR005599">
    <property type="entry name" value="GPI_mannosylTrfase"/>
</dbReference>
<evidence type="ECO:0000256" key="7">
    <source>
        <dbReference type="ARBA" id="ARBA00022692"/>
    </source>
</evidence>
<evidence type="ECO:0000256" key="4">
    <source>
        <dbReference type="ARBA" id="ARBA00022502"/>
    </source>
</evidence>
<dbReference type="PANTHER" id="PTHR22760:SF4">
    <property type="entry name" value="GPI MANNOSYLTRANSFERASE 3"/>
    <property type="match status" value="1"/>
</dbReference>
<evidence type="ECO:0000256" key="2">
    <source>
        <dbReference type="ARBA" id="ARBA00004687"/>
    </source>
</evidence>
<protein>
    <recommendedName>
        <fullName evidence="12">Mannosyltransferase</fullName>
        <ecNumber evidence="12">2.4.1.-</ecNumber>
    </recommendedName>
</protein>
<evidence type="ECO:0000256" key="5">
    <source>
        <dbReference type="ARBA" id="ARBA00022676"/>
    </source>
</evidence>
<keyword evidence="6" id="KW-0808">Transferase</keyword>
<feature type="transmembrane region" description="Helical" evidence="12">
    <location>
        <begin position="280"/>
        <end position="304"/>
    </location>
</feature>
<evidence type="ECO:0000256" key="12">
    <source>
        <dbReference type="RuleBase" id="RU363075"/>
    </source>
</evidence>
<name>A0ABP0ELN4_9ASCO</name>
<dbReference type="GO" id="GO:0016757">
    <property type="term" value="F:glycosyltransferase activity"/>
    <property type="evidence" value="ECO:0007669"/>
    <property type="project" value="UniProtKB-KW"/>
</dbReference>
<keyword evidence="8 12" id="KW-0256">Endoplasmic reticulum</keyword>
<keyword evidence="9 12" id="KW-1133">Transmembrane helix</keyword>
<evidence type="ECO:0000313" key="13">
    <source>
        <dbReference type="EMBL" id="CAK7922061.1"/>
    </source>
</evidence>
<evidence type="ECO:0000256" key="9">
    <source>
        <dbReference type="ARBA" id="ARBA00022989"/>
    </source>
</evidence>
<dbReference type="EMBL" id="OZ004260">
    <property type="protein sequence ID" value="CAK7922061.1"/>
    <property type="molecule type" value="Genomic_DNA"/>
</dbReference>
<evidence type="ECO:0000256" key="3">
    <source>
        <dbReference type="ARBA" id="ARBA00006065"/>
    </source>
</evidence>
<comment type="subcellular location">
    <subcellularLocation>
        <location evidence="1 12">Endoplasmic reticulum membrane</location>
        <topology evidence="1 12">Multi-pass membrane protein</topology>
    </subcellularLocation>
</comment>
<evidence type="ECO:0000256" key="6">
    <source>
        <dbReference type="ARBA" id="ARBA00022679"/>
    </source>
</evidence>
<keyword evidence="14" id="KW-1185">Reference proteome</keyword>
<feature type="transmembrane region" description="Helical" evidence="12">
    <location>
        <begin position="316"/>
        <end position="336"/>
    </location>
</feature>
<reference evidence="13 14" key="1">
    <citation type="submission" date="2024-01" db="EMBL/GenBank/DDBJ databases">
        <authorList>
            <consortium name="Genoscope - CEA"/>
            <person name="William W."/>
        </authorList>
    </citation>
    <scope>NUCLEOTIDE SEQUENCE [LARGE SCALE GENOMIC DNA]</scope>
    <source>
        <strain evidence="13 14">29B2s-10</strain>
    </source>
</reference>
<accession>A0ABP0ELN4</accession>
<proteinExistence type="inferred from homology"/>
<keyword evidence="7 12" id="KW-0812">Transmembrane</keyword>
<keyword evidence="10 12" id="KW-0472">Membrane</keyword>
<evidence type="ECO:0000256" key="1">
    <source>
        <dbReference type="ARBA" id="ARBA00004477"/>
    </source>
</evidence>
<organism evidence="13 14">
    <name type="scientific">[Candida] anglica</name>
    <dbReference type="NCBI Taxonomy" id="148631"/>
    <lineage>
        <taxon>Eukaryota</taxon>
        <taxon>Fungi</taxon>
        <taxon>Dikarya</taxon>
        <taxon>Ascomycota</taxon>
        <taxon>Saccharomycotina</taxon>
        <taxon>Pichiomycetes</taxon>
        <taxon>Debaryomycetaceae</taxon>
        <taxon>Kurtzmaniella</taxon>
    </lineage>
</organism>
<dbReference type="Pfam" id="PF03901">
    <property type="entry name" value="Glyco_transf_22"/>
    <property type="match status" value="1"/>
</dbReference>
<keyword evidence="5 12" id="KW-0328">Glycosyltransferase</keyword>
<dbReference type="EC" id="2.4.1.-" evidence="12"/>
<dbReference type="Proteomes" id="UP001497600">
    <property type="component" value="Chromosome H"/>
</dbReference>
<comment type="pathway">
    <text evidence="2">Glycolipid biosynthesis; glycosylphosphatidylinositol-anchor biosynthesis.</text>
</comment>
<keyword evidence="4" id="KW-0337">GPI-anchor biosynthesis</keyword>
<comment type="similarity">
    <text evidence="3">Belongs to the glycosyltransferase 22 family. PIGB subfamily.</text>
</comment>
<feature type="transmembrane region" description="Helical" evidence="12">
    <location>
        <begin position="234"/>
        <end position="260"/>
    </location>
</feature>